<dbReference type="InterPro" id="IPR003497">
    <property type="entry name" value="BRO_N_domain"/>
</dbReference>
<feature type="domain" description="Bro-N" evidence="1">
    <location>
        <begin position="15"/>
        <end position="133"/>
    </location>
</feature>
<organism evidence="2 3">
    <name type="scientific">Streptomyces brasiliscabiei</name>
    <dbReference type="NCBI Taxonomy" id="2736302"/>
    <lineage>
        <taxon>Bacteria</taxon>
        <taxon>Bacillati</taxon>
        <taxon>Actinomycetota</taxon>
        <taxon>Actinomycetes</taxon>
        <taxon>Kitasatosporales</taxon>
        <taxon>Streptomycetaceae</taxon>
        <taxon>Streptomyces</taxon>
    </lineage>
</organism>
<evidence type="ECO:0000313" key="3">
    <source>
        <dbReference type="Proteomes" id="UP001365781"/>
    </source>
</evidence>
<dbReference type="SMART" id="SM01040">
    <property type="entry name" value="Bro-N"/>
    <property type="match status" value="1"/>
</dbReference>
<comment type="caution">
    <text evidence="2">The sequence shown here is derived from an EMBL/GenBank/DDBJ whole genome shotgun (WGS) entry which is preliminary data.</text>
</comment>
<dbReference type="PANTHER" id="PTHR36180">
    <property type="entry name" value="DNA-BINDING PROTEIN-RELATED-RELATED"/>
    <property type="match status" value="1"/>
</dbReference>
<evidence type="ECO:0000313" key="2">
    <source>
        <dbReference type="EMBL" id="MEI5611832.1"/>
    </source>
</evidence>
<reference evidence="2 3" key="1">
    <citation type="submission" date="2024-03" db="EMBL/GenBank/DDBJ databases">
        <title>First Report of Pectobacterium brasiliscabiei causing potato scab in china.</title>
        <authorList>
            <person name="Handique U."/>
        </authorList>
    </citation>
    <scope>NUCLEOTIDE SEQUENCE [LARGE SCALE GENOMIC DNA]</scope>
    <source>
        <strain evidence="2 3">ZRIMU1503</strain>
    </source>
</reference>
<evidence type="ECO:0000259" key="1">
    <source>
        <dbReference type="PROSITE" id="PS51750"/>
    </source>
</evidence>
<dbReference type="Proteomes" id="UP001365781">
    <property type="component" value="Unassembled WGS sequence"/>
</dbReference>
<accession>A0ABU8GF68</accession>
<dbReference type="Pfam" id="PF02498">
    <property type="entry name" value="Bro-N"/>
    <property type="match status" value="1"/>
</dbReference>
<dbReference type="PROSITE" id="PS51750">
    <property type="entry name" value="BRO_N"/>
    <property type="match status" value="1"/>
</dbReference>
<name>A0ABU8GF68_9ACTN</name>
<protein>
    <submittedName>
        <fullName evidence="2">Bro-N domain-containing protein</fullName>
    </submittedName>
</protein>
<dbReference type="RefSeq" id="WP_336539010.1">
    <property type="nucleotide sequence ID" value="NZ_JBBAYL010000014.1"/>
</dbReference>
<gene>
    <name evidence="2" type="ORF">WB403_21980</name>
</gene>
<dbReference type="EMBL" id="JBBAYM010000014">
    <property type="protein sequence ID" value="MEI5611832.1"/>
    <property type="molecule type" value="Genomic_DNA"/>
</dbReference>
<proteinExistence type="predicted"/>
<dbReference type="PANTHER" id="PTHR36180:SF2">
    <property type="entry name" value="BRO FAMILY PROTEIN"/>
    <property type="match status" value="1"/>
</dbReference>
<keyword evidence="3" id="KW-1185">Reference proteome</keyword>
<sequence>MIEPSKHQPDPRTQHDAIDAGDFVYAATGARVRRLTMPDGTHWFPAVDVCKQLGHTNSRQALADHVPERHRDILETVTGAYGLSVPAGREWRRDLNLIDLQGLILLVSACTKPECTPFKQWVAEVIETIQREGSYALDEAEVQPVGPGAPIAYAMPEQIADAIVRLEERNLQADEQLAVSQQKSLALQEQMLDSQQRMWETQQQMLETQQQSLATQQQMLATQQQMVEMQRAGLAAQQAMAQAMERIANRLDALAVAHPAPAATATAFGTHPTTETVLADWRERLSVTTDVWTVAVVIAPVLVEEGELRQPLEAIAARTGLSVHRVNECLRLLRKHACIHPVGAAEDGAPVYVLSRR</sequence>